<gene>
    <name evidence="2" type="ORF">ACHAW5_007089</name>
</gene>
<reference evidence="2 3" key="1">
    <citation type="submission" date="2024-10" db="EMBL/GenBank/DDBJ databases">
        <title>Updated reference genomes for cyclostephanoid diatoms.</title>
        <authorList>
            <person name="Roberts W.R."/>
            <person name="Alverson A.J."/>
        </authorList>
    </citation>
    <scope>NUCLEOTIDE SEQUENCE [LARGE SCALE GENOMIC DNA]</scope>
    <source>
        <strain evidence="2 3">AJA276-08</strain>
    </source>
</reference>
<evidence type="ECO:0000313" key="2">
    <source>
        <dbReference type="EMBL" id="KAL3770634.1"/>
    </source>
</evidence>
<protein>
    <recommendedName>
        <fullName evidence="1">GST N-terminal domain-containing protein</fullName>
    </recommendedName>
</protein>
<keyword evidence="3" id="KW-1185">Reference proteome</keyword>
<feature type="domain" description="GST N-terminal" evidence="1">
    <location>
        <begin position="109"/>
        <end position="175"/>
    </location>
</feature>
<accession>A0ABD3N3F6</accession>
<dbReference type="Proteomes" id="UP001530315">
    <property type="component" value="Unassembled WGS sequence"/>
</dbReference>
<dbReference type="AlphaFoldDB" id="A0ABD3N3F6"/>
<proteinExistence type="predicted"/>
<dbReference type="PANTHER" id="PTHR45288">
    <property type="entry name" value="THIOREDOXIN FAMILY PROTEIN"/>
    <property type="match status" value="1"/>
</dbReference>
<evidence type="ECO:0000259" key="1">
    <source>
        <dbReference type="Pfam" id="PF13417"/>
    </source>
</evidence>
<dbReference type="SUPFAM" id="SSF52833">
    <property type="entry name" value="Thioredoxin-like"/>
    <property type="match status" value="2"/>
</dbReference>
<dbReference type="EMBL" id="JALLAZ020001624">
    <property type="protein sequence ID" value="KAL3770634.1"/>
    <property type="molecule type" value="Genomic_DNA"/>
</dbReference>
<name>A0ABD3N3F6_9STRA</name>
<comment type="caution">
    <text evidence="2">The sequence shown here is derived from an EMBL/GenBank/DDBJ whole genome shotgun (WGS) entry which is preliminary data.</text>
</comment>
<organism evidence="2 3">
    <name type="scientific">Stephanodiscus triporus</name>
    <dbReference type="NCBI Taxonomy" id="2934178"/>
    <lineage>
        <taxon>Eukaryota</taxon>
        <taxon>Sar</taxon>
        <taxon>Stramenopiles</taxon>
        <taxon>Ochrophyta</taxon>
        <taxon>Bacillariophyta</taxon>
        <taxon>Coscinodiscophyceae</taxon>
        <taxon>Thalassiosirophycidae</taxon>
        <taxon>Stephanodiscales</taxon>
        <taxon>Stephanodiscaceae</taxon>
        <taxon>Stephanodiscus</taxon>
    </lineage>
</organism>
<dbReference type="InterPro" id="IPR004045">
    <property type="entry name" value="Glutathione_S-Trfase_N"/>
</dbReference>
<sequence>MARSHVNSGQKLNLFGRSQWPKVEVPLDFISPEPRPLTITESTNLGGFFTASTGLALRLATGAFVLGWKVETLFSPEDGTYALQLGPFRIRDSSSVLEQATRPEEVIVLYDNESSPRCKRVREMMNLLDITYECRPCFGPYMYNLLPCIVDPNVDKTILGDENIIEYLLEQYEPPTSSYDPKALWPITFEEFSLATSQMAIMIRGSIGMVQQSTARPDNASMKPLELWAYECSPFVRPVKEKLSTLGLPHTIVSCSRGSKNRDRMVDKVGRFQVPYLVDANTGVEMFEGAEIVKYLEAVYTHH</sequence>
<dbReference type="Gene3D" id="3.40.30.10">
    <property type="entry name" value="Glutaredoxin"/>
    <property type="match status" value="1"/>
</dbReference>
<feature type="domain" description="GST N-terminal" evidence="1">
    <location>
        <begin position="228"/>
        <end position="300"/>
    </location>
</feature>
<dbReference type="InterPro" id="IPR036249">
    <property type="entry name" value="Thioredoxin-like_sf"/>
</dbReference>
<dbReference type="Pfam" id="PF13417">
    <property type="entry name" value="GST_N_3"/>
    <property type="match status" value="2"/>
</dbReference>
<evidence type="ECO:0000313" key="3">
    <source>
        <dbReference type="Proteomes" id="UP001530315"/>
    </source>
</evidence>
<dbReference type="PANTHER" id="PTHR45288:SF1">
    <property type="entry name" value="THIOREDOXIN FAMILY PROTEIN"/>
    <property type="match status" value="1"/>
</dbReference>